<name>A0ACD2ZY14_9AGAR</name>
<gene>
    <name evidence="1" type="ORF">BDN72DRAFT_906947</name>
</gene>
<reference evidence="1 2" key="1">
    <citation type="journal article" date="2019" name="Nat. Ecol. Evol.">
        <title>Megaphylogeny resolves global patterns of mushroom evolution.</title>
        <authorList>
            <person name="Varga T."/>
            <person name="Krizsan K."/>
            <person name="Foldi C."/>
            <person name="Dima B."/>
            <person name="Sanchez-Garcia M."/>
            <person name="Sanchez-Ramirez S."/>
            <person name="Szollosi G.J."/>
            <person name="Szarkandi J.G."/>
            <person name="Papp V."/>
            <person name="Albert L."/>
            <person name="Andreopoulos W."/>
            <person name="Angelini C."/>
            <person name="Antonin V."/>
            <person name="Barry K.W."/>
            <person name="Bougher N.L."/>
            <person name="Buchanan P."/>
            <person name="Buyck B."/>
            <person name="Bense V."/>
            <person name="Catcheside P."/>
            <person name="Chovatia M."/>
            <person name="Cooper J."/>
            <person name="Damon W."/>
            <person name="Desjardin D."/>
            <person name="Finy P."/>
            <person name="Geml J."/>
            <person name="Haridas S."/>
            <person name="Hughes K."/>
            <person name="Justo A."/>
            <person name="Karasinski D."/>
            <person name="Kautmanova I."/>
            <person name="Kiss B."/>
            <person name="Kocsube S."/>
            <person name="Kotiranta H."/>
            <person name="LaButti K.M."/>
            <person name="Lechner B.E."/>
            <person name="Liimatainen K."/>
            <person name="Lipzen A."/>
            <person name="Lukacs Z."/>
            <person name="Mihaltcheva S."/>
            <person name="Morgado L.N."/>
            <person name="Niskanen T."/>
            <person name="Noordeloos M.E."/>
            <person name="Ohm R.A."/>
            <person name="Ortiz-Santana B."/>
            <person name="Ovrebo C."/>
            <person name="Racz N."/>
            <person name="Riley R."/>
            <person name="Savchenko A."/>
            <person name="Shiryaev A."/>
            <person name="Soop K."/>
            <person name="Spirin V."/>
            <person name="Szebenyi C."/>
            <person name="Tomsovsky M."/>
            <person name="Tulloss R.E."/>
            <person name="Uehling J."/>
            <person name="Grigoriev I.V."/>
            <person name="Vagvolgyi C."/>
            <person name="Papp T."/>
            <person name="Martin F.M."/>
            <person name="Miettinen O."/>
            <person name="Hibbett D.S."/>
            <person name="Nagy L.G."/>
        </authorList>
    </citation>
    <scope>NUCLEOTIDE SEQUENCE [LARGE SCALE GENOMIC DNA]</scope>
    <source>
        <strain evidence="1 2">NL-1719</strain>
    </source>
</reference>
<accession>A0ACD2ZY14</accession>
<dbReference type="EMBL" id="ML209529">
    <property type="protein sequence ID" value="TFK58228.1"/>
    <property type="molecule type" value="Genomic_DNA"/>
</dbReference>
<organism evidence="1 2">
    <name type="scientific">Pluteus cervinus</name>
    <dbReference type="NCBI Taxonomy" id="181527"/>
    <lineage>
        <taxon>Eukaryota</taxon>
        <taxon>Fungi</taxon>
        <taxon>Dikarya</taxon>
        <taxon>Basidiomycota</taxon>
        <taxon>Agaricomycotina</taxon>
        <taxon>Agaricomycetes</taxon>
        <taxon>Agaricomycetidae</taxon>
        <taxon>Agaricales</taxon>
        <taxon>Pluteineae</taxon>
        <taxon>Pluteaceae</taxon>
        <taxon>Pluteus</taxon>
    </lineage>
</organism>
<sequence length="586" mass="66377">MPPAKPKKPATAATEKKGKAKPKNSKEEVAANEDVEVDTSGKEVLAKPLKGDEKAAKESTLAKSIQPMRLGAAWVPLYFPGDPYNLKGAIKVRFGRWNKRNHQESQSQALVGSILDYGLQNDTLFNAMQVEIDKVRVNTDKLYKPLEESSDNDLGLFYWRETGMVEKDSEITLDAFGGQHRFEAMKQLRAKLRHLVPKLTRQIRESEKEMAKEADVERVNELEEKIHDLKLQLTSTNANITNSYYWRMVFYDKDKLTEEHREYLSTNQRLHLFGETKEETLDKDWKSLKSVEDFYSDAESVLKAHKLVIKKAKSQRYASLAACEANRVAIGSMLRCSDYYRHTSRWTIAFFTTVFSKPHGALLANVIIYAIRDLESIFSDFTPGGHKDTIKEYNTHVEDIKDVEKGLAEHWMKSSAEKNRPNYVATYRSYADMLDSANTAFANFKANLRGGSVHRRFITEEVLSGLNGAAEINLKSVAELFGHPDILRTKEWRAYTNSAIGIFETVAGTLRKQGDVDATAIVDGLVNRVHIHFHTTAMPILTESVILMLDEALSRHDQAFIEVSLPSLMLLDISPRHDITDWGAST</sequence>
<dbReference type="Proteomes" id="UP000308600">
    <property type="component" value="Unassembled WGS sequence"/>
</dbReference>
<evidence type="ECO:0000313" key="1">
    <source>
        <dbReference type="EMBL" id="TFK58228.1"/>
    </source>
</evidence>
<proteinExistence type="predicted"/>
<protein>
    <submittedName>
        <fullName evidence="1">Uncharacterized protein</fullName>
    </submittedName>
</protein>
<evidence type="ECO:0000313" key="2">
    <source>
        <dbReference type="Proteomes" id="UP000308600"/>
    </source>
</evidence>
<keyword evidence="2" id="KW-1185">Reference proteome</keyword>